<dbReference type="InterPro" id="IPR008920">
    <property type="entry name" value="TF_FadR/GntR_C"/>
</dbReference>
<sequence length="233" mass="25536">MQKHGKAGDAGSARGPSLMDRAYAILRREIITCQLPPGSEISELEIADRLGMSKTPVREALGRLDIEGFVETFPRRGYRIKPITLRDINDLFAVRSVLEQSAATLAARSMSDLQLDHLSALAAASYRLEEHHSLDHFVETNRLFHEAIAEGSGNPRLAALVMAHIEESERFFYIGARSRDVNVETNHDHAGIVEVLRKRDGPAAGHIMGQHIDNTHRGLATSLLTSATGGVSL</sequence>
<dbReference type="Gene3D" id="1.20.120.530">
    <property type="entry name" value="GntR ligand-binding domain-like"/>
    <property type="match status" value="1"/>
</dbReference>
<name>A0A6M8H5M3_9PROT</name>
<proteinExistence type="predicted"/>
<gene>
    <name evidence="5" type="ORF">HN018_01070</name>
</gene>
<evidence type="ECO:0000256" key="3">
    <source>
        <dbReference type="ARBA" id="ARBA00023163"/>
    </source>
</evidence>
<dbReference type="GO" id="GO:0003700">
    <property type="term" value="F:DNA-binding transcription factor activity"/>
    <property type="evidence" value="ECO:0007669"/>
    <property type="project" value="InterPro"/>
</dbReference>
<organism evidence="5 6">
    <name type="scientific">Lichenicola cladoniae</name>
    <dbReference type="NCBI Taxonomy" id="1484109"/>
    <lineage>
        <taxon>Bacteria</taxon>
        <taxon>Pseudomonadati</taxon>
        <taxon>Pseudomonadota</taxon>
        <taxon>Alphaproteobacteria</taxon>
        <taxon>Acetobacterales</taxon>
        <taxon>Acetobacteraceae</taxon>
        <taxon>Lichenicola</taxon>
    </lineage>
</organism>
<dbReference type="Gene3D" id="1.10.10.10">
    <property type="entry name" value="Winged helix-like DNA-binding domain superfamily/Winged helix DNA-binding domain"/>
    <property type="match status" value="1"/>
</dbReference>
<keyword evidence="2" id="KW-0238">DNA-binding</keyword>
<dbReference type="SUPFAM" id="SSF46785">
    <property type="entry name" value="Winged helix' DNA-binding domain"/>
    <property type="match status" value="1"/>
</dbReference>
<keyword evidence="6" id="KW-1185">Reference proteome</keyword>
<protein>
    <submittedName>
        <fullName evidence="5">GntR family transcriptional regulator</fullName>
    </submittedName>
</protein>
<evidence type="ECO:0000256" key="1">
    <source>
        <dbReference type="ARBA" id="ARBA00023015"/>
    </source>
</evidence>
<keyword evidence="3" id="KW-0804">Transcription</keyword>
<dbReference type="InterPro" id="IPR036390">
    <property type="entry name" value="WH_DNA-bd_sf"/>
</dbReference>
<dbReference type="InterPro" id="IPR036388">
    <property type="entry name" value="WH-like_DNA-bd_sf"/>
</dbReference>
<evidence type="ECO:0000313" key="6">
    <source>
        <dbReference type="Proteomes" id="UP000500767"/>
    </source>
</evidence>
<dbReference type="AlphaFoldDB" id="A0A6M8H5M3"/>
<dbReference type="InterPro" id="IPR000524">
    <property type="entry name" value="Tscrpt_reg_HTH_GntR"/>
</dbReference>
<dbReference type="GO" id="GO:0003677">
    <property type="term" value="F:DNA binding"/>
    <property type="evidence" value="ECO:0007669"/>
    <property type="project" value="UniProtKB-KW"/>
</dbReference>
<dbReference type="Proteomes" id="UP000500767">
    <property type="component" value="Chromosome"/>
</dbReference>
<dbReference type="PANTHER" id="PTHR43537">
    <property type="entry name" value="TRANSCRIPTIONAL REGULATOR, GNTR FAMILY"/>
    <property type="match status" value="1"/>
</dbReference>
<dbReference type="SMART" id="SM00345">
    <property type="entry name" value="HTH_GNTR"/>
    <property type="match status" value="1"/>
</dbReference>
<evidence type="ECO:0000313" key="5">
    <source>
        <dbReference type="EMBL" id="QKE88831.1"/>
    </source>
</evidence>
<dbReference type="CDD" id="cd07377">
    <property type="entry name" value="WHTH_GntR"/>
    <property type="match status" value="1"/>
</dbReference>
<dbReference type="SMART" id="SM00895">
    <property type="entry name" value="FCD"/>
    <property type="match status" value="1"/>
</dbReference>
<feature type="domain" description="HTH gntR-type" evidence="4">
    <location>
        <begin position="16"/>
        <end position="83"/>
    </location>
</feature>
<evidence type="ECO:0000256" key="2">
    <source>
        <dbReference type="ARBA" id="ARBA00023125"/>
    </source>
</evidence>
<evidence type="ECO:0000259" key="4">
    <source>
        <dbReference type="PROSITE" id="PS50949"/>
    </source>
</evidence>
<dbReference type="PROSITE" id="PS50949">
    <property type="entry name" value="HTH_GNTR"/>
    <property type="match status" value="1"/>
</dbReference>
<keyword evidence="1" id="KW-0805">Transcription regulation</keyword>
<reference evidence="5 6" key="1">
    <citation type="journal article" date="2014" name="World J. Microbiol. Biotechnol.">
        <title>Biodiversity and physiological characteristics of Antarctic and Arctic lichens-associated bacteria.</title>
        <authorList>
            <person name="Lee Y.M."/>
            <person name="Kim E.H."/>
            <person name="Lee H.K."/>
            <person name="Hong S.G."/>
        </authorList>
    </citation>
    <scope>NUCLEOTIDE SEQUENCE [LARGE SCALE GENOMIC DNA]</scope>
    <source>
        <strain evidence="5 6">PAMC 26569</strain>
    </source>
</reference>
<dbReference type="Pfam" id="PF00392">
    <property type="entry name" value="GntR"/>
    <property type="match status" value="1"/>
</dbReference>
<dbReference type="SUPFAM" id="SSF48008">
    <property type="entry name" value="GntR ligand-binding domain-like"/>
    <property type="match status" value="1"/>
</dbReference>
<dbReference type="InterPro" id="IPR011711">
    <property type="entry name" value="GntR_C"/>
</dbReference>
<dbReference type="PANTHER" id="PTHR43537:SF45">
    <property type="entry name" value="GNTR FAMILY REGULATORY PROTEIN"/>
    <property type="match status" value="1"/>
</dbReference>
<dbReference type="KEGG" id="lck:HN018_01070"/>
<dbReference type="RefSeq" id="WP_171832794.1">
    <property type="nucleotide sequence ID" value="NZ_CP053708.1"/>
</dbReference>
<accession>A0A6M8H5M3</accession>
<dbReference type="Pfam" id="PF07729">
    <property type="entry name" value="FCD"/>
    <property type="match status" value="1"/>
</dbReference>
<dbReference type="EMBL" id="CP053708">
    <property type="protein sequence ID" value="QKE88831.1"/>
    <property type="molecule type" value="Genomic_DNA"/>
</dbReference>